<keyword evidence="4" id="KW-0233">DNA recombination</keyword>
<keyword evidence="2" id="KW-0229">DNA integration</keyword>
<dbReference type="RefSeq" id="WP_163966871.1">
    <property type="nucleotide sequence ID" value="NZ_JAAGNX010000003.1"/>
</dbReference>
<proteinExistence type="inferred from homology"/>
<dbReference type="GO" id="GO:0015074">
    <property type="term" value="P:DNA integration"/>
    <property type="evidence" value="ECO:0007669"/>
    <property type="project" value="UniProtKB-KW"/>
</dbReference>
<dbReference type="InterPro" id="IPR013762">
    <property type="entry name" value="Integrase-like_cat_sf"/>
</dbReference>
<dbReference type="GO" id="GO:0006310">
    <property type="term" value="P:DNA recombination"/>
    <property type="evidence" value="ECO:0007669"/>
    <property type="project" value="UniProtKB-KW"/>
</dbReference>
<protein>
    <submittedName>
        <fullName evidence="8">Site-specific tyrosine recombinase XerC</fullName>
    </submittedName>
</protein>
<dbReference type="Pfam" id="PF00589">
    <property type="entry name" value="Phage_integrase"/>
    <property type="match status" value="1"/>
</dbReference>
<keyword evidence="9" id="KW-1185">Reference proteome</keyword>
<dbReference type="InterPro" id="IPR011010">
    <property type="entry name" value="DNA_brk_join_enz"/>
</dbReference>
<dbReference type="InterPro" id="IPR044068">
    <property type="entry name" value="CB"/>
</dbReference>
<evidence type="ECO:0000256" key="2">
    <source>
        <dbReference type="ARBA" id="ARBA00022908"/>
    </source>
</evidence>
<evidence type="ECO:0000256" key="4">
    <source>
        <dbReference type="ARBA" id="ARBA00023172"/>
    </source>
</evidence>
<dbReference type="InterPro" id="IPR050090">
    <property type="entry name" value="Tyrosine_recombinase_XerCD"/>
</dbReference>
<sequence length="352" mass="40388">MPRKGEILPKAQVGDPTDPQGFAVLREAYLESLRVQNYSERTVENRISYLNALILWCEDRSLRRPSEITKPILERYQRHLLHMKKRDGKPLSFRAQHARLIPVRQFFKWLCRQNLLLSNPASDLLLPRLEKRLPKHVLSAREVESILNQPDVTESMGVRDRAILEVFYSTGIRRSELAHLQLFDVDAERGTVMVRLGKGKKDRMIPIGERAIRWIERYTEDVRPGLVGEVEDGTLFLTNLGEAFSPNRLTQMVRGYVKAADLGKSGSCHLFRHACATLMLENGADIRFIQAMLGHAKLETTEIYTHVSIRQLKAIHESTHPARMHSHAVQKLQAELEEMQQEETTGLMNDSV</sequence>
<organism evidence="8 9">
    <name type="scientific">Oceanipulchritudo coccoides</name>
    <dbReference type="NCBI Taxonomy" id="2706888"/>
    <lineage>
        <taxon>Bacteria</taxon>
        <taxon>Pseudomonadati</taxon>
        <taxon>Verrucomicrobiota</taxon>
        <taxon>Opitutia</taxon>
        <taxon>Puniceicoccales</taxon>
        <taxon>Oceanipulchritudinaceae</taxon>
        <taxon>Oceanipulchritudo</taxon>
    </lineage>
</organism>
<dbReference type="GO" id="GO:0003677">
    <property type="term" value="F:DNA binding"/>
    <property type="evidence" value="ECO:0007669"/>
    <property type="project" value="UniProtKB-UniRule"/>
</dbReference>
<keyword evidence="3 5" id="KW-0238">DNA-binding</keyword>
<dbReference type="PANTHER" id="PTHR30349">
    <property type="entry name" value="PHAGE INTEGRASE-RELATED"/>
    <property type="match status" value="1"/>
</dbReference>
<feature type="domain" description="Core-binding (CB)" evidence="7">
    <location>
        <begin position="20"/>
        <end position="111"/>
    </location>
</feature>
<evidence type="ECO:0000256" key="3">
    <source>
        <dbReference type="ARBA" id="ARBA00023125"/>
    </source>
</evidence>
<dbReference type="Gene3D" id="1.10.150.130">
    <property type="match status" value="1"/>
</dbReference>
<reference evidence="8 9" key="1">
    <citation type="submission" date="2020-02" db="EMBL/GenBank/DDBJ databases">
        <title>Albibacoteraceae fam. nov., the first described family within the subdivision 4 Verrucomicrobia.</title>
        <authorList>
            <person name="Xi F."/>
        </authorList>
    </citation>
    <scope>NUCLEOTIDE SEQUENCE [LARGE SCALE GENOMIC DNA]</scope>
    <source>
        <strain evidence="8 9">CK1056</strain>
    </source>
</reference>
<dbReference type="Gene3D" id="1.10.443.10">
    <property type="entry name" value="Intergrase catalytic core"/>
    <property type="match status" value="1"/>
</dbReference>
<feature type="domain" description="Tyr recombinase" evidence="6">
    <location>
        <begin position="132"/>
        <end position="317"/>
    </location>
</feature>
<comment type="caution">
    <text evidence="8">The sequence shown here is derived from an EMBL/GenBank/DDBJ whole genome shotgun (WGS) entry which is preliminary data.</text>
</comment>
<comment type="similarity">
    <text evidence="1">Belongs to the 'phage' integrase family.</text>
</comment>
<evidence type="ECO:0000313" key="9">
    <source>
        <dbReference type="Proteomes" id="UP000478417"/>
    </source>
</evidence>
<dbReference type="SUPFAM" id="SSF56349">
    <property type="entry name" value="DNA breaking-rejoining enzymes"/>
    <property type="match status" value="1"/>
</dbReference>
<gene>
    <name evidence="8" type="primary">xerC</name>
    <name evidence="8" type="ORF">G0Q06_13010</name>
</gene>
<evidence type="ECO:0000256" key="1">
    <source>
        <dbReference type="ARBA" id="ARBA00008857"/>
    </source>
</evidence>
<dbReference type="PROSITE" id="PS51900">
    <property type="entry name" value="CB"/>
    <property type="match status" value="1"/>
</dbReference>
<dbReference type="Proteomes" id="UP000478417">
    <property type="component" value="Unassembled WGS sequence"/>
</dbReference>
<name>A0A6B2M337_9BACT</name>
<dbReference type="InterPro" id="IPR004107">
    <property type="entry name" value="Integrase_SAM-like_N"/>
</dbReference>
<accession>A0A6B2M337</accession>
<evidence type="ECO:0000256" key="5">
    <source>
        <dbReference type="PROSITE-ProRule" id="PRU01248"/>
    </source>
</evidence>
<dbReference type="InterPro" id="IPR002104">
    <property type="entry name" value="Integrase_catalytic"/>
</dbReference>
<evidence type="ECO:0000313" key="8">
    <source>
        <dbReference type="EMBL" id="NDV63378.1"/>
    </source>
</evidence>
<dbReference type="InterPro" id="IPR010998">
    <property type="entry name" value="Integrase_recombinase_N"/>
</dbReference>
<dbReference type="AlphaFoldDB" id="A0A6B2M337"/>
<dbReference type="PROSITE" id="PS51898">
    <property type="entry name" value="TYR_RECOMBINASE"/>
    <property type="match status" value="1"/>
</dbReference>
<dbReference type="PANTHER" id="PTHR30349:SF41">
    <property type="entry name" value="INTEGRASE_RECOMBINASE PROTEIN MJ0367-RELATED"/>
    <property type="match status" value="1"/>
</dbReference>
<evidence type="ECO:0000259" key="6">
    <source>
        <dbReference type="PROSITE" id="PS51898"/>
    </source>
</evidence>
<dbReference type="Pfam" id="PF13495">
    <property type="entry name" value="Phage_int_SAM_4"/>
    <property type="match status" value="1"/>
</dbReference>
<dbReference type="EMBL" id="JAAGNX010000003">
    <property type="protein sequence ID" value="NDV63378.1"/>
    <property type="molecule type" value="Genomic_DNA"/>
</dbReference>
<dbReference type="NCBIfam" id="NF002331">
    <property type="entry name" value="PRK01287.1"/>
    <property type="match status" value="1"/>
</dbReference>
<evidence type="ECO:0000259" key="7">
    <source>
        <dbReference type="PROSITE" id="PS51900"/>
    </source>
</evidence>